<dbReference type="Gene3D" id="1.10.238.10">
    <property type="entry name" value="EF-hand"/>
    <property type="match status" value="3"/>
</dbReference>
<dbReference type="PROSITE" id="PS50004">
    <property type="entry name" value="C2"/>
    <property type="match status" value="2"/>
</dbReference>
<evidence type="ECO:0000256" key="5">
    <source>
        <dbReference type="ARBA" id="ARBA00023054"/>
    </source>
</evidence>
<keyword evidence="15" id="KW-1185">Reference proteome</keyword>
<dbReference type="VEuPathDB" id="FungiDB:H310_02954"/>
<dbReference type="VEuPathDB" id="FungiDB:H310_02953"/>
<dbReference type="InterPro" id="IPR023398">
    <property type="entry name" value="TIF_eIF4e-like"/>
</dbReference>
<gene>
    <name evidence="14" type="ORF">DYB32_002043</name>
</gene>
<comment type="caution">
    <text evidence="14">The sequence shown here is derived from an EMBL/GenBank/DDBJ whole genome shotgun (WGS) entry which is preliminary data.</text>
</comment>
<evidence type="ECO:0000256" key="1">
    <source>
        <dbReference type="ARBA" id="ARBA00004138"/>
    </source>
</evidence>
<dbReference type="InterPro" id="IPR021656">
    <property type="entry name" value="C2-C2_1"/>
</dbReference>
<feature type="compositionally biased region" description="Polar residues" evidence="11">
    <location>
        <begin position="413"/>
        <end position="430"/>
    </location>
</feature>
<evidence type="ECO:0000256" key="2">
    <source>
        <dbReference type="ARBA" id="ARBA00006042"/>
    </source>
</evidence>
<dbReference type="Proteomes" id="UP000285060">
    <property type="component" value="Unassembled WGS sequence"/>
</dbReference>
<dbReference type="InterPro" id="IPR011992">
    <property type="entry name" value="EF-hand-dom_pair"/>
</dbReference>
<evidence type="ECO:0000256" key="7">
    <source>
        <dbReference type="ARBA" id="ARBA00023157"/>
    </source>
</evidence>
<evidence type="ECO:0000313" key="15">
    <source>
        <dbReference type="Proteomes" id="UP000285060"/>
    </source>
</evidence>
<accession>A0A3R6W1J7</accession>
<name>A0A3R6W1J7_9STRA</name>
<dbReference type="Pfam" id="PF11618">
    <property type="entry name" value="C2-C2_1"/>
    <property type="match status" value="1"/>
</dbReference>
<evidence type="ECO:0000256" key="3">
    <source>
        <dbReference type="ARBA" id="ARBA00009860"/>
    </source>
</evidence>
<sequence length="3587" mass="394005">MTRTMRQNLCARFNKSVDKDVEAEMAKMMAEMSSRKGEAGDLDDSDDETELMRQIQQIGADVPSTAFSSMLSGSASDVDDDGELSDSCLDDPHLQAELQGILGAGKKSASFRGDERVRLQKLAETEKQNAINLKRAGQIQAALEAMRAMRAYEAQIEALDQSVPVQTIPARRSIAMTTATNAPSLVDDDDPDHHNIEVTDDDLNNPEFDAMLHGGNAKTKAAQVVESVDAVTVESVQAKILALKQSAIELKNQNKIPQALAALKEARALEPTLEKLLQRPQQGEALSVEVLAMDSSPSQAKSAAEAILADASADHRAKDTPVAMSDSDDEDMDMDVTDDDLNNPEFDAMLSGEASAKLSSKADAQPPSRSTVAGGAVVLMERHTHHVMEMQVTNCSPEELAARGGGGATETEPSSVGLATTPACTHNLPSSEGDAAPPSGGLVGLDTESAMQADVLAQDGAESRPDSRPRTSSSQLIDEFDDDDEFFDAVVIPPTVSLQDQLNAAKAAAIALKKQGNIQAALIQLRLVKEIEAKLVLETTPAGPTPQELYEQRQRALAYEAIEKQLVDYGNKCRAEATRLVSIDRSRAQGQLDLHKRYVAALETLRVARGNPLQPPPTTHIEEHVDILEHVNVDVPLDRIEISVLQMRSTAVATASKDLFVKLGLNVPSQNPHELTTSTVRGTGSGLYSYNAVGVFPIQRNRGLLKLVELRKAQVEVFTAPGFFSAPQSVGKATVPLSPLLSSSEIQCWLPLMVSRRPCGLDVQVAKLEEKIKSGAASAEFTDRLDSLALKKQLLEIDIQTGKLTEAAYVDMLKARIASDMALARSLHQRGASSSSSRAKQPFEDKYLDLKDENIALKKKKNEQEDTIKRMYTKLAMLEETLKRKEKEQVPEADSPGKGGTGGMSCKRDMETERFIHELRRENAALRRKTQAMAESTRYGLQRERQKTAAVHHLKKKSPLPAPSKPSPSHAHSSSANDNNNGLEAHSSMARAMHHHYASSAASSHGKTGSLETALKARMVTAERQVVQLQRENDNLKDALAARSHHAHNNNSDHDSVEHLQRELRDRQAQLVILNARFDNLESKAMAEREIQEKTLEQMDNFNRVIHRLRSELQEAHVVRDEMEKKVAKAKDMRDELEILRAQNQKLEDRMTNLCESPFINDAFQRKERIDKLVALESQTKQQQLKIDAMHADTQKHMAVIQELQTNIRLVKQAKDAADQELLRVKQLLDEERLQLRQWMHQQPTSSPLTRQPSIDPPSPKQPPQRQATSKATSPMHQPPSASATSQDMPVPIQTIPVQRAAALPLVLRKGIVDDPSHTPFLEGTDGGPPENNVSYLRHKVHTLQIAHLSSTQELERCEKMLQAQTSINRELSFEIEELVTRKDAGHTALRKKLDEIELVADTRLRKIAMLEAQLRQLKYMRTSRRKQHGADDNDEDLWSALGDGEDDGPPKSIDESTLDLLTDPAVDLAAGENLLEIWVVGGEFDPKHVNGTGCTFVLCDFFDFESQSTSLVLGNRPAYNFAATYKARICTSLALEVHQAVKGDFHVVGRTALRLHPLLVHSTGSIKDTATPVRHITTNAVMGHLHLVIRVALPLTEIWQLHLQACPSDQAFLPNGNVAAADHAAHAAAVDVLPDDSPLNDLQVSMVACRKLYTSTGIPPSAYVHYQLLGFPDVFTDIVPSSGAPTFSSENGGVHWFTLSVDPCLKQFFRKVKLRCTVFDDNASADSSSSGVLGVCDLSLRQLVDGDPVDGWFDIVHDSSGAVVGELLVHLAWKNPLQLVDSAAAHSNALTQTQVHELMQTFSPRHDGRVNYRAFLVYAHSSVFATALFLDTIQSIRSMLHAAVAAGHEVPSTVASATSSTPGMAKDSLARVFHASGLTLPPDHVQVLVDVLGDVNGFVHPAELWRHIDPTPSCQDRFVAQKCRDVVRQFEMRERQPHKVKAPFERYDPTHCHHVSRAEFKRGLGVLGFVIYDPHADEAKADLLGTHSTVAPSSTPEQAPSPMENEADAEILKPMTSAAATTEFEQRKAAFTKRMKQAADASGKTSFVLDAPTLPSAASNRPLPPSRAARVIQQRFRAFMQQGVASSAHGPVAATPPPLTDGHVLHSTLLDVEAFLANTLSVTDDLKATLVRACQDMDETKRGRLSRKQMTFVLRPLCLTPAHLRTLLDAFRVDSSGRGQNLVMYAPVLHFVLTVQHIVPPLIKWLQSLILEENDIGPFVQADSSGTGHVPFQVFGACLRRKCPHLSSAQVTLIAQLFDLSGFGVCYRAFLDFMASQPVAIALQKIKAYLRSLPQPTKQAIQVALAQVPLDDALTKLQLTTLWKHHNVELTPADQSVLWNALDPSRLGTVSPATLWTVLFQPAASNAITSPSAMVPPLDMSLLQQLTWNSRRYVAPDSDAILAAFTRYDWAKTGGIGVPEFAAVLQQVGFVLSTDALRQLARHFYNHGHVQYVRFLQWSRPPDVAYAQLQTRLQHFLQRVATAHDMSMAAVVGQWRQAFPSPPVSRQVFASVVAQPPLALPLNAAEVRAVLSHLDPDCHDVVDVDAFLRLADNNEADPSCRPANHDDADTAVLSTLQGVVAKAGKHEVLRLFEAYDGTKKGVVEPAIFGLVWRKLGVELSPEDVHWVFSEFAKDGHQLAYRKFLRHHLKDHGTGNAADADDMAAARRRGKHRALLVQMLQTAATDHPEDYNAWRREVASRTKSRPHVSTDKALSILIKSQDNALGHRDLIDMHLFDKFMYLFTNNTNEEASGDEQGGQVCVAMLLACLDSAAPLPPPHAVASTTEGPPSGVDCTAVEDAVRVLGLVLCRCVEQGKDYRRAIDRHDDPMWRGIVARSHLKSSLLELGFNVVDGGMRCIGTLLGAFRDRTGQDHDAINYIHLLHAGRRAANLPSDPSAVVWQLDEAFRAQVRQKCHVTYGSEAGVGDACAPLERAFNHFDRDDVGFLTMEAFVAGLHALHYDPYVEVTTFVATSRAAPSPQALFDSMAVFRTATPPVVSRVEFDAFVLDPYRHDLLTHLHSRVSSFSQLSHALAAADPRGSGELPVSTFGDVLAAHGLRVSRSDLTRLQYLFDVNRTGTVLSYKLWLRVVARGIGTTANGADDTDSHDSVLHAIRRTLQTYLANNNGGATPAGTVTTAARACLEAADTTHSGALAVADFYLTMKHMGLVLAPEQVRELVLRYPGGTDKRQIDYLALMADAAPAEQGVMERVMMCMEDAIERGVDVLHVRVQTTKGLLRKLVPTTFASFCAAQGIAALTASQWKVLEEQFGTTSQDAGVTIDVGRVVQSVRAVGVQAVLHQLCEGFKAVGAVAKDVGQACLAHDDDYTGQISTSQFFGVLDKVIGTQDAPVPTAPVVKHPLQHKWVLWYDNPKKKLASETWEESLKVVYSFDTVEDFWGMFNNILPPTKLHVGSNYHLFKEGIRPMWEDPINAKGGKWVLTNNRQRRPRLDDAWMNTMLALIGECLEDDDDLSGAVVSVRKTQDRIAVWTQTATNEQLQRKVGGNFRKVLDLSKNEVLKYQSHADAAASGSSYQNDVYVYVWTAGPHVCAGYTTRRPLSTGRVRRRRRSRKVRIGDTGFWGTVLCGFGM</sequence>
<feature type="domain" description="C2" evidence="12">
    <location>
        <begin position="1623"/>
        <end position="1754"/>
    </location>
</feature>
<keyword evidence="6" id="KW-0969">Cilium</keyword>
<dbReference type="Gene3D" id="2.60.40.150">
    <property type="entry name" value="C2 domain"/>
    <property type="match status" value="1"/>
</dbReference>
<evidence type="ECO:0000256" key="6">
    <source>
        <dbReference type="ARBA" id="ARBA00023069"/>
    </source>
</evidence>
<evidence type="ECO:0000256" key="8">
    <source>
        <dbReference type="ARBA" id="ARBA00023273"/>
    </source>
</evidence>
<feature type="compositionally biased region" description="Polar residues" evidence="11">
    <location>
        <begin position="1268"/>
        <end position="1288"/>
    </location>
</feature>
<dbReference type="InterPro" id="IPR031139">
    <property type="entry name" value="RPGRIP1_fam"/>
</dbReference>
<dbReference type="GO" id="GO:0005509">
    <property type="term" value="F:calcium ion binding"/>
    <property type="evidence" value="ECO:0007669"/>
    <property type="project" value="InterPro"/>
</dbReference>
<reference evidence="14 15" key="1">
    <citation type="submission" date="2018-08" db="EMBL/GenBank/DDBJ databases">
        <title>Aphanomyces genome sequencing and annotation.</title>
        <authorList>
            <person name="Minardi D."/>
            <person name="Oidtmann B."/>
            <person name="Van Der Giezen M."/>
            <person name="Studholme D.J."/>
        </authorList>
    </citation>
    <scope>NUCLEOTIDE SEQUENCE [LARGE SCALE GENOMIC DNA]</scope>
    <source>
        <strain evidence="14 15">NJM0002</strain>
    </source>
</reference>
<feature type="compositionally biased region" description="Acidic residues" evidence="11">
    <location>
        <begin position="1433"/>
        <end position="1448"/>
    </location>
</feature>
<dbReference type="GO" id="GO:0003743">
    <property type="term" value="F:translation initiation factor activity"/>
    <property type="evidence" value="ECO:0007669"/>
    <property type="project" value="InterPro"/>
</dbReference>
<feature type="coiled-coil region" evidence="10">
    <location>
        <begin position="1201"/>
        <end position="1235"/>
    </location>
</feature>
<feature type="region of interest" description="Disordered" evidence="11">
    <location>
        <begin position="1423"/>
        <end position="1457"/>
    </location>
</feature>
<dbReference type="PANTHER" id="PTHR14240:SF5">
    <property type="entry name" value="RPGRIP1 C-TERMINAL DOMAIN-CONTAINING PROTEIN"/>
    <property type="match status" value="1"/>
</dbReference>
<dbReference type="GO" id="GO:0006417">
    <property type="term" value="P:regulation of translation"/>
    <property type="evidence" value="ECO:0007669"/>
    <property type="project" value="UniProtKB-KW"/>
</dbReference>
<feature type="domain" description="EF-hand" evidence="13">
    <location>
        <begin position="2926"/>
        <end position="2961"/>
    </location>
</feature>
<feature type="region of interest" description="Disordered" evidence="11">
    <location>
        <begin position="1241"/>
        <end position="1290"/>
    </location>
</feature>
<dbReference type="InterPro" id="IPR002048">
    <property type="entry name" value="EF_hand_dom"/>
</dbReference>
<evidence type="ECO:0000256" key="11">
    <source>
        <dbReference type="SAM" id="MobiDB-lite"/>
    </source>
</evidence>
<dbReference type="PANTHER" id="PTHR14240">
    <property type="entry name" value="RETINITIS PIGMENTOSA GTPASE REGULATOR-INTERACTING PROTEIN"/>
    <property type="match status" value="1"/>
</dbReference>
<dbReference type="Gene3D" id="3.30.760.10">
    <property type="entry name" value="RNA Cap, Translation Initiation Factor Eif4e"/>
    <property type="match status" value="1"/>
</dbReference>
<organism evidence="14 15">
    <name type="scientific">Aphanomyces invadans</name>
    <dbReference type="NCBI Taxonomy" id="157072"/>
    <lineage>
        <taxon>Eukaryota</taxon>
        <taxon>Sar</taxon>
        <taxon>Stramenopiles</taxon>
        <taxon>Oomycota</taxon>
        <taxon>Saprolegniomycetes</taxon>
        <taxon>Saprolegniales</taxon>
        <taxon>Verrucalvaceae</taxon>
        <taxon>Aphanomyces</taxon>
    </lineage>
</organism>
<feature type="coiled-coil region" evidence="10">
    <location>
        <begin position="1012"/>
        <end position="1157"/>
    </location>
</feature>
<feature type="compositionally biased region" description="Polar residues" evidence="11">
    <location>
        <begin position="1988"/>
        <end position="1999"/>
    </location>
</feature>
<dbReference type="InterPro" id="IPR035892">
    <property type="entry name" value="C2_domain_sf"/>
</dbReference>
<feature type="region of interest" description="Disordered" evidence="11">
    <location>
        <begin position="458"/>
        <end position="478"/>
    </location>
</feature>
<keyword evidence="4" id="KW-0810">Translation regulation</keyword>
<feature type="region of interest" description="Disordered" evidence="11">
    <location>
        <begin position="312"/>
        <end position="347"/>
    </location>
</feature>
<comment type="similarity">
    <text evidence="2">Belongs to the RPGRIP1 family.</text>
</comment>
<evidence type="ECO:0000256" key="9">
    <source>
        <dbReference type="ARBA" id="ARBA00030245"/>
    </source>
</evidence>
<dbReference type="GO" id="GO:0005929">
    <property type="term" value="C:cilium"/>
    <property type="evidence" value="ECO:0007669"/>
    <property type="project" value="UniProtKB-SubCell"/>
</dbReference>
<feature type="region of interest" description="Disordered" evidence="11">
    <location>
        <begin position="400"/>
        <end position="445"/>
    </location>
</feature>
<comment type="similarity">
    <text evidence="3">Belongs to the eukaryotic initiation factor 4E family.</text>
</comment>
<dbReference type="SUPFAM" id="SSF47473">
    <property type="entry name" value="EF-hand"/>
    <property type="match status" value="4"/>
</dbReference>
<feature type="compositionally biased region" description="Polar residues" evidence="11">
    <location>
        <begin position="1241"/>
        <end position="1251"/>
    </location>
</feature>
<dbReference type="SUPFAM" id="SSF49562">
    <property type="entry name" value="C2 domain (Calcium/lipid-binding domain, CaLB)"/>
    <property type="match status" value="2"/>
</dbReference>
<dbReference type="FunFam" id="3.30.760.10:FF:000003">
    <property type="entry name" value="Eukaryotic translation initiation factor 4E"/>
    <property type="match status" value="1"/>
</dbReference>
<evidence type="ECO:0000256" key="4">
    <source>
        <dbReference type="ARBA" id="ARBA00022845"/>
    </source>
</evidence>
<dbReference type="SUPFAM" id="SSF55418">
    <property type="entry name" value="eIF4e-like"/>
    <property type="match status" value="1"/>
</dbReference>
<dbReference type="InterPro" id="IPR000008">
    <property type="entry name" value="C2_dom"/>
</dbReference>
<dbReference type="VEuPathDB" id="FungiDB:H310_09050"/>
<dbReference type="InterPro" id="IPR001040">
    <property type="entry name" value="TIF_eIF_4E"/>
</dbReference>
<feature type="region of interest" description="Disordered" evidence="11">
    <location>
        <begin position="1988"/>
        <end position="2007"/>
    </location>
</feature>
<evidence type="ECO:0000256" key="10">
    <source>
        <dbReference type="SAM" id="Coils"/>
    </source>
</evidence>
<evidence type="ECO:0000313" key="14">
    <source>
        <dbReference type="EMBL" id="RHY32952.1"/>
    </source>
</evidence>
<dbReference type="GO" id="GO:0003723">
    <property type="term" value="F:RNA binding"/>
    <property type="evidence" value="ECO:0007669"/>
    <property type="project" value="InterPro"/>
</dbReference>
<proteinExistence type="inferred from homology"/>
<comment type="subcellular location">
    <subcellularLocation>
        <location evidence="1">Cell projection</location>
        <location evidence="1">Cilium</location>
    </subcellularLocation>
</comment>
<keyword evidence="8" id="KW-0966">Cell projection</keyword>
<dbReference type="EMBL" id="QUSY01000104">
    <property type="protein sequence ID" value="RHY32952.1"/>
    <property type="molecule type" value="Genomic_DNA"/>
</dbReference>
<feature type="compositionally biased region" description="Acidic residues" evidence="11">
    <location>
        <begin position="326"/>
        <end position="342"/>
    </location>
</feature>
<keyword evidence="7" id="KW-1015">Disulfide bond</keyword>
<dbReference type="PROSITE" id="PS50222">
    <property type="entry name" value="EF_HAND_2"/>
    <property type="match status" value="1"/>
</dbReference>
<keyword evidence="5 10" id="KW-0175">Coiled coil</keyword>
<feature type="region of interest" description="Disordered" evidence="11">
    <location>
        <begin position="927"/>
        <end position="983"/>
    </location>
</feature>
<dbReference type="GO" id="GO:0005856">
    <property type="term" value="C:cytoskeleton"/>
    <property type="evidence" value="ECO:0007669"/>
    <property type="project" value="UniProtKB-ARBA"/>
</dbReference>
<feature type="compositionally biased region" description="Low complexity" evidence="11">
    <location>
        <begin position="967"/>
        <end position="976"/>
    </location>
</feature>
<evidence type="ECO:0000259" key="12">
    <source>
        <dbReference type="PROSITE" id="PS50004"/>
    </source>
</evidence>
<feature type="region of interest" description="Disordered" evidence="11">
    <location>
        <begin position="882"/>
        <end position="907"/>
    </location>
</feature>
<evidence type="ECO:0000259" key="13">
    <source>
        <dbReference type="PROSITE" id="PS50222"/>
    </source>
</evidence>
<protein>
    <recommendedName>
        <fullName evidence="9">mRNA cap-binding protein</fullName>
    </recommendedName>
</protein>
<dbReference type="Pfam" id="PF01652">
    <property type="entry name" value="IF4E"/>
    <property type="match status" value="1"/>
</dbReference>
<dbReference type="Pfam" id="PF00168">
    <property type="entry name" value="C2"/>
    <property type="match status" value="2"/>
</dbReference>
<feature type="domain" description="C2" evidence="12">
    <location>
        <begin position="615"/>
        <end position="750"/>
    </location>
</feature>